<evidence type="ECO:0000256" key="1">
    <source>
        <dbReference type="ARBA" id="ARBA00010817"/>
    </source>
</evidence>
<dbReference type="CDD" id="cd00056">
    <property type="entry name" value="ENDO3c"/>
    <property type="match status" value="1"/>
</dbReference>
<dbReference type="EMBL" id="JAAARO010000001">
    <property type="protein sequence ID" value="KAF5752984.1"/>
    <property type="molecule type" value="Genomic_DNA"/>
</dbReference>
<evidence type="ECO:0000256" key="2">
    <source>
        <dbReference type="ARBA" id="ARBA00022763"/>
    </source>
</evidence>
<dbReference type="GO" id="GO:0032131">
    <property type="term" value="F:alkylated DNA binding"/>
    <property type="evidence" value="ECO:0007669"/>
    <property type="project" value="TreeGrafter"/>
</dbReference>
<reference evidence="6 7" key="1">
    <citation type="journal article" date="2020" name="Nat. Commun.">
        <title>Genome of Tripterygium wilfordii and identification of cytochrome P450 involved in triptolide biosynthesis.</title>
        <authorList>
            <person name="Tu L."/>
            <person name="Su P."/>
            <person name="Zhang Z."/>
            <person name="Gao L."/>
            <person name="Wang J."/>
            <person name="Hu T."/>
            <person name="Zhou J."/>
            <person name="Zhang Y."/>
            <person name="Zhao Y."/>
            <person name="Liu Y."/>
            <person name="Song Y."/>
            <person name="Tong Y."/>
            <person name="Lu Y."/>
            <person name="Yang J."/>
            <person name="Xu C."/>
            <person name="Jia M."/>
            <person name="Peters R.J."/>
            <person name="Huang L."/>
            <person name="Gao W."/>
        </authorList>
    </citation>
    <scope>NUCLEOTIDE SEQUENCE [LARGE SCALE GENOMIC DNA]</scope>
    <source>
        <strain evidence="7">cv. XIE 37</strain>
        <tissue evidence="6">Leaf</tissue>
    </source>
</reference>
<comment type="caution">
    <text evidence="6">The sequence shown here is derived from an EMBL/GenBank/DDBJ whole genome shotgun (WGS) entry which is preliminary data.</text>
</comment>
<dbReference type="GO" id="GO:0006285">
    <property type="term" value="P:base-excision repair, AP site formation"/>
    <property type="evidence" value="ECO:0007669"/>
    <property type="project" value="TreeGrafter"/>
</dbReference>
<dbReference type="InterPro" id="IPR011257">
    <property type="entry name" value="DNA_glycosylase"/>
</dbReference>
<dbReference type="FunCoup" id="A0A7J7E3F5">
    <property type="interactions" value="236"/>
</dbReference>
<evidence type="ECO:0000313" key="6">
    <source>
        <dbReference type="EMBL" id="KAF5752984.1"/>
    </source>
</evidence>
<organism evidence="6 7">
    <name type="scientific">Tripterygium wilfordii</name>
    <name type="common">Thunder God vine</name>
    <dbReference type="NCBI Taxonomy" id="458696"/>
    <lineage>
        <taxon>Eukaryota</taxon>
        <taxon>Viridiplantae</taxon>
        <taxon>Streptophyta</taxon>
        <taxon>Embryophyta</taxon>
        <taxon>Tracheophyta</taxon>
        <taxon>Spermatophyta</taxon>
        <taxon>Magnoliopsida</taxon>
        <taxon>eudicotyledons</taxon>
        <taxon>Gunneridae</taxon>
        <taxon>Pentapetalae</taxon>
        <taxon>rosids</taxon>
        <taxon>fabids</taxon>
        <taxon>Celastrales</taxon>
        <taxon>Celastraceae</taxon>
        <taxon>Tripterygium</taxon>
    </lineage>
</organism>
<sequence>MRINSLIEGRLCSACSRFSHSMAKRTRINPPPRSPPVAADTTFASHNAPSSSTISFRSRKIRKVINPAITSKEPPVNASSESSPQPLAITKPSSLEPEINQALQHLRNSDPLLAALIDKYNPPTFDSQSPPFQSLVKSILYQQLATKAAKSIYDRFITLCGGDSGVSPETLLALSAQQLRQVGVSGRKASYLHDLSEKYTKGDLSDASILAMDDDMLLARLIMVKGIGVWSVHMFMIFSLHRPDVLPVGDLGVRKGVQVLYGLKELPKPLQMEQACEKWRPYRSIGSWYMWRLMEAKALTGPAKKKK</sequence>
<name>A0A7J7E3F5_TRIWF</name>
<feature type="region of interest" description="Disordered" evidence="4">
    <location>
        <begin position="23"/>
        <end position="54"/>
    </location>
</feature>
<feature type="region of interest" description="Disordered" evidence="4">
    <location>
        <begin position="67"/>
        <end position="91"/>
    </location>
</feature>
<accession>A0A7J7E3F5</accession>
<dbReference type="InterPro" id="IPR051912">
    <property type="entry name" value="Alkylbase_DNA_Glycosylase/TA"/>
</dbReference>
<dbReference type="InterPro" id="IPR003265">
    <property type="entry name" value="HhH-GPD_domain"/>
</dbReference>
<dbReference type="FunFam" id="1.10.340.30:FF:000004">
    <property type="entry name" value="DNA-3-methyladenine glycosylase II"/>
    <property type="match status" value="1"/>
</dbReference>
<evidence type="ECO:0000313" key="7">
    <source>
        <dbReference type="Proteomes" id="UP000593562"/>
    </source>
</evidence>
<protein>
    <submittedName>
        <fullName evidence="6">DNA-3-methyladenine glycosylase 2</fullName>
    </submittedName>
</protein>
<dbReference type="Gene3D" id="1.10.340.30">
    <property type="entry name" value="Hypothetical protein, domain 2"/>
    <property type="match status" value="1"/>
</dbReference>
<dbReference type="InParanoid" id="A0A7J7E3F5"/>
<gene>
    <name evidence="6" type="ORF">HS088_TW01G00902</name>
</gene>
<dbReference type="PANTHER" id="PTHR43003">
    <property type="entry name" value="DNA-3-METHYLADENINE GLYCOSYLASE"/>
    <property type="match status" value="1"/>
</dbReference>
<comment type="similarity">
    <text evidence="1">Belongs to the alkylbase DNA glycosidase AlkA family.</text>
</comment>
<dbReference type="SUPFAM" id="SSF48150">
    <property type="entry name" value="DNA-glycosylase"/>
    <property type="match status" value="1"/>
</dbReference>
<feature type="compositionally biased region" description="Polar residues" evidence="4">
    <location>
        <begin position="42"/>
        <end position="54"/>
    </location>
</feature>
<dbReference type="GO" id="GO:0043916">
    <property type="term" value="F:DNA-7-methylguanine glycosylase activity"/>
    <property type="evidence" value="ECO:0007669"/>
    <property type="project" value="TreeGrafter"/>
</dbReference>
<evidence type="ECO:0000259" key="5">
    <source>
        <dbReference type="SMART" id="SM00478"/>
    </source>
</evidence>
<evidence type="ECO:0000256" key="4">
    <source>
        <dbReference type="SAM" id="MobiDB-lite"/>
    </source>
</evidence>
<dbReference type="Proteomes" id="UP000593562">
    <property type="component" value="Unassembled WGS sequence"/>
</dbReference>
<keyword evidence="2" id="KW-0227">DNA damage</keyword>
<dbReference type="GO" id="GO:0006307">
    <property type="term" value="P:DNA alkylation repair"/>
    <property type="evidence" value="ECO:0007669"/>
    <property type="project" value="TreeGrafter"/>
</dbReference>
<keyword evidence="3" id="KW-0234">DNA repair</keyword>
<dbReference type="AlphaFoldDB" id="A0A7J7E3F5"/>
<dbReference type="GO" id="GO:0032993">
    <property type="term" value="C:protein-DNA complex"/>
    <property type="evidence" value="ECO:0007669"/>
    <property type="project" value="TreeGrafter"/>
</dbReference>
<dbReference type="OrthoDB" id="415889at2759"/>
<keyword evidence="7" id="KW-1185">Reference proteome</keyword>
<dbReference type="GO" id="GO:0008725">
    <property type="term" value="F:DNA-3-methyladenine glycosylase activity"/>
    <property type="evidence" value="ECO:0007669"/>
    <property type="project" value="TreeGrafter"/>
</dbReference>
<dbReference type="Pfam" id="PF00730">
    <property type="entry name" value="HhH-GPD"/>
    <property type="match status" value="1"/>
</dbReference>
<evidence type="ECO:0000256" key="3">
    <source>
        <dbReference type="ARBA" id="ARBA00023204"/>
    </source>
</evidence>
<dbReference type="SMART" id="SM00478">
    <property type="entry name" value="ENDO3c"/>
    <property type="match status" value="1"/>
</dbReference>
<feature type="domain" description="HhH-GPD" evidence="5">
    <location>
        <begin position="140"/>
        <end position="295"/>
    </location>
</feature>
<dbReference type="GO" id="GO:0005634">
    <property type="term" value="C:nucleus"/>
    <property type="evidence" value="ECO:0007669"/>
    <property type="project" value="TreeGrafter"/>
</dbReference>
<dbReference type="Gene3D" id="1.10.1670.40">
    <property type="match status" value="1"/>
</dbReference>
<proteinExistence type="inferred from homology"/>
<dbReference type="PANTHER" id="PTHR43003:SF8">
    <property type="entry name" value="HHH-GPD DOMAIN-CONTAINING PROTEIN"/>
    <property type="match status" value="1"/>
</dbReference>